<feature type="region of interest" description="Disordered" evidence="1">
    <location>
        <begin position="42"/>
        <end position="78"/>
    </location>
</feature>
<reference evidence="2" key="1">
    <citation type="submission" date="2021-01" db="EMBL/GenBank/DDBJ databases">
        <authorList>
            <person name="Corre E."/>
            <person name="Pelletier E."/>
            <person name="Niang G."/>
            <person name="Scheremetjew M."/>
            <person name="Finn R."/>
            <person name="Kale V."/>
            <person name="Holt S."/>
            <person name="Cochrane G."/>
            <person name="Meng A."/>
            <person name="Brown T."/>
            <person name="Cohen L."/>
        </authorList>
    </citation>
    <scope>NUCLEOTIDE SEQUENCE</scope>
    <source>
        <strain evidence="2">CT5</strain>
    </source>
</reference>
<proteinExistence type="predicted"/>
<accession>A0A7S3KS19</accession>
<name>A0A7S3KS19_EUPCR</name>
<gene>
    <name evidence="2" type="ORF">ECRA1380_LOCUS15023</name>
</gene>
<feature type="compositionally biased region" description="Basic residues" evidence="1">
    <location>
        <begin position="56"/>
        <end position="76"/>
    </location>
</feature>
<dbReference type="AlphaFoldDB" id="A0A7S3KS19"/>
<sequence length="122" mass="14383">MATILRRKTVNFDQQPTIFKMPKNSNEITLMSISKSVELRKEEKLMDVTTDDGGSKKKKERRRSHQDHHRNSRKKKSIDAKFFALGGATSRFVYDNNMMDLYRNNEPQNEYNGYIHPDLFLN</sequence>
<evidence type="ECO:0000313" key="2">
    <source>
        <dbReference type="EMBL" id="CAE0390047.1"/>
    </source>
</evidence>
<evidence type="ECO:0000256" key="1">
    <source>
        <dbReference type="SAM" id="MobiDB-lite"/>
    </source>
</evidence>
<dbReference type="EMBL" id="HBIK01032061">
    <property type="protein sequence ID" value="CAE0390047.1"/>
    <property type="molecule type" value="Transcribed_RNA"/>
</dbReference>
<protein>
    <submittedName>
        <fullName evidence="2">Uncharacterized protein</fullName>
    </submittedName>
</protein>
<organism evidence="2">
    <name type="scientific">Euplotes crassus</name>
    <dbReference type="NCBI Taxonomy" id="5936"/>
    <lineage>
        <taxon>Eukaryota</taxon>
        <taxon>Sar</taxon>
        <taxon>Alveolata</taxon>
        <taxon>Ciliophora</taxon>
        <taxon>Intramacronucleata</taxon>
        <taxon>Spirotrichea</taxon>
        <taxon>Hypotrichia</taxon>
        <taxon>Euplotida</taxon>
        <taxon>Euplotidae</taxon>
        <taxon>Moneuplotes</taxon>
    </lineage>
</organism>